<feature type="compositionally biased region" description="Polar residues" evidence="1">
    <location>
        <begin position="237"/>
        <end position="249"/>
    </location>
</feature>
<dbReference type="GO" id="GO:0006812">
    <property type="term" value="P:monoatomic cation transport"/>
    <property type="evidence" value="ECO:0007669"/>
    <property type="project" value="InterPro"/>
</dbReference>
<feature type="compositionally biased region" description="Polar residues" evidence="1">
    <location>
        <begin position="216"/>
        <end position="225"/>
    </location>
</feature>
<evidence type="ECO:0000256" key="1">
    <source>
        <dbReference type="SAM" id="MobiDB-lite"/>
    </source>
</evidence>
<sequence>MAEIVEKLLADVSEEGSHDHITLNTWFDKVMKALTVWLPLLVSGTLFLGEITGEFQNVYCYPPSHLTISQANFLNAFCWEDLPNDHICAFSDFSIIGRLCGENRHLISSLNMIMQMSDEIKRASKDNTQGKANRICSCCFPPGDNDPDDTSELLNHRTGSVAGSDEAVTPSQPSSGGPSSSFPTVHTEDKDLSGDGTPLMTLKEKPNRDTDENDDQSVGGQQTASIVDIEEVLMHAQHSSGGPSSSKQILTAEDEITQDGATSDDQGLAEGNVSINN</sequence>
<dbReference type="GO" id="GO:0015267">
    <property type="term" value="F:channel activity"/>
    <property type="evidence" value="ECO:0007669"/>
    <property type="project" value="InterPro"/>
</dbReference>
<dbReference type="GeneID" id="118422254"/>
<dbReference type="RefSeq" id="XP_035685666.1">
    <property type="nucleotide sequence ID" value="XM_035829773.1"/>
</dbReference>
<proteinExistence type="predicted"/>
<dbReference type="GO" id="GO:0032732">
    <property type="term" value="P:positive regulation of interleukin-1 production"/>
    <property type="evidence" value="ECO:0007669"/>
    <property type="project" value="InterPro"/>
</dbReference>
<feature type="compositionally biased region" description="Low complexity" evidence="1">
    <location>
        <begin position="170"/>
        <end position="183"/>
    </location>
</feature>
<dbReference type="Proteomes" id="UP000001554">
    <property type="component" value="Chromosome 9"/>
</dbReference>
<dbReference type="AlphaFoldDB" id="A0A9J7N0T5"/>
<name>A0A9J7N0T5_BRAFL</name>
<keyword evidence="2" id="KW-1185">Reference proteome</keyword>
<gene>
    <name evidence="3" type="primary">LOC118422254</name>
</gene>
<reference evidence="2" key="1">
    <citation type="journal article" date="2020" name="Nat. Ecol. Evol.">
        <title>Deeply conserved synteny resolves early events in vertebrate evolution.</title>
        <authorList>
            <person name="Simakov O."/>
            <person name="Marletaz F."/>
            <person name="Yue J.X."/>
            <person name="O'Connell B."/>
            <person name="Jenkins J."/>
            <person name="Brandt A."/>
            <person name="Calef R."/>
            <person name="Tung C.H."/>
            <person name="Huang T.K."/>
            <person name="Schmutz J."/>
            <person name="Satoh N."/>
            <person name="Yu J.K."/>
            <person name="Putnam N.H."/>
            <person name="Green R.E."/>
            <person name="Rokhsar D.S."/>
        </authorList>
    </citation>
    <scope>NUCLEOTIDE SEQUENCE [LARGE SCALE GENOMIC DNA]</scope>
    <source>
        <strain evidence="2">S238N-H82</strain>
    </source>
</reference>
<organism evidence="2 3">
    <name type="scientific">Branchiostoma floridae</name>
    <name type="common">Florida lancelet</name>
    <name type="synonym">Amphioxus</name>
    <dbReference type="NCBI Taxonomy" id="7739"/>
    <lineage>
        <taxon>Eukaryota</taxon>
        <taxon>Metazoa</taxon>
        <taxon>Chordata</taxon>
        <taxon>Cephalochordata</taxon>
        <taxon>Leptocardii</taxon>
        <taxon>Amphioxiformes</taxon>
        <taxon>Branchiostomatidae</taxon>
        <taxon>Branchiostoma</taxon>
    </lineage>
</organism>
<dbReference type="PANTHER" id="PTHR15759:SF6">
    <property type="entry name" value="INNEXIN"/>
    <property type="match status" value="1"/>
</dbReference>
<protein>
    <submittedName>
        <fullName evidence="3">Uncharacterized protein LOC118422254</fullName>
    </submittedName>
</protein>
<dbReference type="PANTHER" id="PTHR15759">
    <property type="entry name" value="PANNEXIN"/>
    <property type="match status" value="1"/>
</dbReference>
<evidence type="ECO:0000313" key="2">
    <source>
        <dbReference type="Proteomes" id="UP000001554"/>
    </source>
</evidence>
<reference evidence="3" key="2">
    <citation type="submission" date="2025-08" db="UniProtKB">
        <authorList>
            <consortium name="RefSeq"/>
        </authorList>
    </citation>
    <scope>IDENTIFICATION</scope>
    <source>
        <strain evidence="3">S238N-H82</strain>
        <tissue evidence="3">Testes</tissue>
    </source>
</reference>
<feature type="region of interest" description="Disordered" evidence="1">
    <location>
        <begin position="147"/>
        <end position="277"/>
    </location>
</feature>
<dbReference type="KEGG" id="bfo:118422254"/>
<dbReference type="InterPro" id="IPR039099">
    <property type="entry name" value="Pannexin"/>
</dbReference>
<dbReference type="OrthoDB" id="5867527at2759"/>
<accession>A0A9J7N0T5</accession>
<evidence type="ECO:0000313" key="3">
    <source>
        <dbReference type="RefSeq" id="XP_035685666.1"/>
    </source>
</evidence>